<protein>
    <submittedName>
        <fullName evidence="1">Uncharacterized protein</fullName>
    </submittedName>
</protein>
<evidence type="ECO:0000313" key="1">
    <source>
        <dbReference type="EMBL" id="KKL58453.1"/>
    </source>
</evidence>
<gene>
    <name evidence="1" type="ORF">LCGC14_2225210</name>
</gene>
<dbReference type="AlphaFoldDB" id="A0A0F9D9U5"/>
<sequence>MNKFDKFLKLLTDKGQEHREVARKLFNKALNDVDSLNNSKYHDGMADMANNLLIDFKLHFSKELAPCDLIQNIDDPIDQDIDRFSLD</sequence>
<accession>A0A0F9D9U5</accession>
<proteinExistence type="predicted"/>
<reference evidence="1" key="1">
    <citation type="journal article" date="2015" name="Nature">
        <title>Complex archaea that bridge the gap between prokaryotes and eukaryotes.</title>
        <authorList>
            <person name="Spang A."/>
            <person name="Saw J.H."/>
            <person name="Jorgensen S.L."/>
            <person name="Zaremba-Niedzwiedzka K."/>
            <person name="Martijn J."/>
            <person name="Lind A.E."/>
            <person name="van Eijk R."/>
            <person name="Schleper C."/>
            <person name="Guy L."/>
            <person name="Ettema T.J."/>
        </authorList>
    </citation>
    <scope>NUCLEOTIDE SEQUENCE</scope>
</reference>
<comment type="caution">
    <text evidence="1">The sequence shown here is derived from an EMBL/GenBank/DDBJ whole genome shotgun (WGS) entry which is preliminary data.</text>
</comment>
<organism evidence="1">
    <name type="scientific">marine sediment metagenome</name>
    <dbReference type="NCBI Taxonomy" id="412755"/>
    <lineage>
        <taxon>unclassified sequences</taxon>
        <taxon>metagenomes</taxon>
        <taxon>ecological metagenomes</taxon>
    </lineage>
</organism>
<name>A0A0F9D9U5_9ZZZZ</name>
<dbReference type="EMBL" id="LAZR01029819">
    <property type="protein sequence ID" value="KKL58453.1"/>
    <property type="molecule type" value="Genomic_DNA"/>
</dbReference>